<dbReference type="EC" id="1.1.1.100" evidence="1"/>
<dbReference type="PRINTS" id="PR00080">
    <property type="entry name" value="SDRFAMILY"/>
</dbReference>
<proteinExistence type="predicted"/>
<dbReference type="GO" id="GO:0004316">
    <property type="term" value="F:3-oxoacyl-[acyl-carrier-protein] reductase (NADPH) activity"/>
    <property type="evidence" value="ECO:0007669"/>
    <property type="project" value="UniProtKB-EC"/>
</dbReference>
<dbReference type="CDD" id="cd05233">
    <property type="entry name" value="SDR_c"/>
    <property type="match status" value="1"/>
</dbReference>
<reference evidence="1" key="1">
    <citation type="submission" date="2018-06" db="EMBL/GenBank/DDBJ databases">
        <authorList>
            <person name="Zhirakovskaya E."/>
        </authorList>
    </citation>
    <scope>NUCLEOTIDE SEQUENCE</scope>
</reference>
<dbReference type="SUPFAM" id="SSF51735">
    <property type="entry name" value="NAD(P)-binding Rossmann-fold domains"/>
    <property type="match status" value="1"/>
</dbReference>
<keyword evidence="1" id="KW-0560">Oxidoreductase</keyword>
<name>A0A3B0YVX8_9ZZZZ</name>
<dbReference type="EMBL" id="UOFN01000002">
    <property type="protein sequence ID" value="VAW72546.1"/>
    <property type="molecule type" value="Genomic_DNA"/>
</dbReference>
<dbReference type="Gene3D" id="3.40.50.720">
    <property type="entry name" value="NAD(P)-binding Rossmann-like Domain"/>
    <property type="match status" value="1"/>
</dbReference>
<gene>
    <name evidence="1" type="ORF">MNBD_GAMMA15-1542</name>
</gene>
<accession>A0A3B0YVX8</accession>
<dbReference type="NCBIfam" id="NF005559">
    <property type="entry name" value="PRK07231.1"/>
    <property type="match status" value="1"/>
</dbReference>
<dbReference type="InterPro" id="IPR020904">
    <property type="entry name" value="Sc_DH/Rdtase_CS"/>
</dbReference>
<dbReference type="Pfam" id="PF13561">
    <property type="entry name" value="adh_short_C2"/>
    <property type="match status" value="1"/>
</dbReference>
<evidence type="ECO:0000313" key="1">
    <source>
        <dbReference type="EMBL" id="VAW72546.1"/>
    </source>
</evidence>
<dbReference type="FunFam" id="3.40.50.720:FF:000084">
    <property type="entry name" value="Short-chain dehydrogenase reductase"/>
    <property type="match status" value="1"/>
</dbReference>
<dbReference type="InterPro" id="IPR002347">
    <property type="entry name" value="SDR_fam"/>
</dbReference>
<dbReference type="NCBIfam" id="NF004818">
    <property type="entry name" value="PRK06172.1"/>
    <property type="match status" value="1"/>
</dbReference>
<dbReference type="AlphaFoldDB" id="A0A3B0YVX8"/>
<sequence>MKRFENKVVLVTGGATGIGLATAIRFAEEGAKVVIASRSESAGGRAVDAIKASGGEATFIQTDVSQEAQVEALIQKTVETYGKLDAAFNNSGTEGMPALLVDDEVANYERIFDVNVKGLWLCMKHEIKHMLQNGGGSIVNNASIAGLIGFPHLGMYAASKHAVLGLTKSAALENGALGIRINAVSPAMIETDMAERFLAAEPDKREENIAGIKAMHPIGRFGKPEEIASAVTWLCSDDASFMLGHSLTVDGGFTAI</sequence>
<protein>
    <submittedName>
        <fullName evidence="1">3-oxoacyl-[acyl-carrier protein] reductase</fullName>
        <ecNumber evidence="1">1.1.1.100</ecNumber>
    </submittedName>
</protein>
<dbReference type="PRINTS" id="PR00081">
    <property type="entry name" value="GDHRDH"/>
</dbReference>
<dbReference type="PANTHER" id="PTHR42820:SF1">
    <property type="entry name" value="SHORT-CHAIN DEHYDROGENASE_REDUCTASE FAMILY PROTEIN"/>
    <property type="match status" value="1"/>
</dbReference>
<dbReference type="PROSITE" id="PS00061">
    <property type="entry name" value="ADH_SHORT"/>
    <property type="match status" value="1"/>
</dbReference>
<dbReference type="PANTHER" id="PTHR42820">
    <property type="entry name" value="SHORT-CHAIN DEHYDROGENASE REDUCTASE"/>
    <property type="match status" value="1"/>
</dbReference>
<organism evidence="1">
    <name type="scientific">hydrothermal vent metagenome</name>
    <dbReference type="NCBI Taxonomy" id="652676"/>
    <lineage>
        <taxon>unclassified sequences</taxon>
        <taxon>metagenomes</taxon>
        <taxon>ecological metagenomes</taxon>
    </lineage>
</organism>
<dbReference type="InterPro" id="IPR036291">
    <property type="entry name" value="NAD(P)-bd_dom_sf"/>
</dbReference>